<dbReference type="Proteomes" id="UP000596742">
    <property type="component" value="Unassembled WGS sequence"/>
</dbReference>
<comment type="caution">
    <text evidence="2">The sequence shown here is derived from an EMBL/GenBank/DDBJ whole genome shotgun (WGS) entry which is preliminary data.</text>
</comment>
<proteinExistence type="predicted"/>
<keyword evidence="3" id="KW-1185">Reference proteome</keyword>
<gene>
    <name evidence="2" type="ORF">MGAL_10B018079</name>
</gene>
<organism evidence="2 3">
    <name type="scientific">Mytilus galloprovincialis</name>
    <name type="common">Mediterranean mussel</name>
    <dbReference type="NCBI Taxonomy" id="29158"/>
    <lineage>
        <taxon>Eukaryota</taxon>
        <taxon>Metazoa</taxon>
        <taxon>Spiralia</taxon>
        <taxon>Lophotrochozoa</taxon>
        <taxon>Mollusca</taxon>
        <taxon>Bivalvia</taxon>
        <taxon>Autobranchia</taxon>
        <taxon>Pteriomorphia</taxon>
        <taxon>Mytilida</taxon>
        <taxon>Mytiloidea</taxon>
        <taxon>Mytilidae</taxon>
        <taxon>Mytilinae</taxon>
        <taxon>Mytilus</taxon>
    </lineage>
</organism>
<sequence length="128" mass="14406">HLKNFITLTTNIRDNVIIEVEDIALMVDVDQDIIIMATMESITMAIGLTSMIATLMQDAVSHMITHTVNSITTAFMKKDVQIITIFITTKATIIIITKTTTIVVLTRDVVFVVVNIERNRRRNISKCN</sequence>
<feature type="non-terminal residue" evidence="2">
    <location>
        <position position="128"/>
    </location>
</feature>
<evidence type="ECO:0000313" key="2">
    <source>
        <dbReference type="EMBL" id="VDI44710.1"/>
    </source>
</evidence>
<keyword evidence="1" id="KW-1133">Transmembrane helix</keyword>
<dbReference type="AlphaFoldDB" id="A0A8B6F7J8"/>
<evidence type="ECO:0000256" key="1">
    <source>
        <dbReference type="SAM" id="Phobius"/>
    </source>
</evidence>
<protein>
    <submittedName>
        <fullName evidence="2">Uncharacterized protein</fullName>
    </submittedName>
</protein>
<keyword evidence="1" id="KW-0472">Membrane</keyword>
<reference evidence="2" key="1">
    <citation type="submission" date="2018-11" db="EMBL/GenBank/DDBJ databases">
        <authorList>
            <person name="Alioto T."/>
            <person name="Alioto T."/>
        </authorList>
    </citation>
    <scope>NUCLEOTIDE SEQUENCE</scope>
</reference>
<name>A0A8B6F7J8_MYTGA</name>
<dbReference type="EMBL" id="UYJE01006288">
    <property type="protein sequence ID" value="VDI44710.1"/>
    <property type="molecule type" value="Genomic_DNA"/>
</dbReference>
<feature type="transmembrane region" description="Helical" evidence="1">
    <location>
        <begin position="33"/>
        <end position="56"/>
    </location>
</feature>
<keyword evidence="1" id="KW-0812">Transmembrane</keyword>
<dbReference type="OrthoDB" id="10618770at2759"/>
<evidence type="ECO:0000313" key="3">
    <source>
        <dbReference type="Proteomes" id="UP000596742"/>
    </source>
</evidence>
<accession>A0A8B6F7J8</accession>